<reference evidence="1 2" key="1">
    <citation type="submission" date="2018-03" db="EMBL/GenBank/DDBJ databases">
        <title>Genomic Encyclopedia of Type Strains, Phase III (KMG-III): the genomes of soil and plant-associated and newly described type strains.</title>
        <authorList>
            <person name="Whitman W."/>
        </authorList>
    </citation>
    <scope>NUCLEOTIDE SEQUENCE [LARGE SCALE GENOMIC DNA]</scope>
    <source>
        <strain evidence="1 2">CGMCC 1.12700</strain>
    </source>
</reference>
<evidence type="ECO:0000313" key="2">
    <source>
        <dbReference type="Proteomes" id="UP000240572"/>
    </source>
</evidence>
<proteinExistence type="predicted"/>
<keyword evidence="2" id="KW-1185">Reference proteome</keyword>
<dbReference type="NCBIfam" id="NF038153">
    <property type="entry name" value="lant_leader_L1a"/>
    <property type="match status" value="1"/>
</dbReference>
<organism evidence="1 2">
    <name type="scientific">Taibaiella chishuiensis</name>
    <dbReference type="NCBI Taxonomy" id="1434707"/>
    <lineage>
        <taxon>Bacteria</taxon>
        <taxon>Pseudomonadati</taxon>
        <taxon>Bacteroidota</taxon>
        <taxon>Chitinophagia</taxon>
        <taxon>Chitinophagales</taxon>
        <taxon>Chitinophagaceae</taxon>
        <taxon>Taibaiella</taxon>
    </lineage>
</organism>
<dbReference type="Proteomes" id="UP000240572">
    <property type="component" value="Unassembled WGS sequence"/>
</dbReference>
<dbReference type="InterPro" id="IPR058238">
    <property type="entry name" value="Lant_leader_dom"/>
</dbReference>
<dbReference type="RefSeq" id="WP_106521296.1">
    <property type="nucleotide sequence ID" value="NZ_PYGD01000001.1"/>
</dbReference>
<dbReference type="EMBL" id="PYGD01000001">
    <property type="protein sequence ID" value="PSK94598.1"/>
    <property type="molecule type" value="Genomic_DNA"/>
</dbReference>
<dbReference type="OrthoDB" id="679482at2"/>
<dbReference type="AlphaFoldDB" id="A0A2P8DBJ0"/>
<sequence>MKKKNITLNKKLFLTKETIVELNKDAIANIGGGKEIGGTLKPPIGTGTGCECAVKTCGIIACRPLDIDLSLGAL</sequence>
<comment type="caution">
    <text evidence="1">The sequence shown here is derived from an EMBL/GenBank/DDBJ whole genome shotgun (WGS) entry which is preliminary data.</text>
</comment>
<gene>
    <name evidence="1" type="ORF">B0I18_101754</name>
</gene>
<accession>A0A2P8DBJ0</accession>
<protein>
    <submittedName>
        <fullName evidence="1">Uncharacterized protein</fullName>
    </submittedName>
</protein>
<evidence type="ECO:0000313" key="1">
    <source>
        <dbReference type="EMBL" id="PSK94598.1"/>
    </source>
</evidence>
<name>A0A2P8DBJ0_9BACT</name>